<dbReference type="GO" id="GO:0006508">
    <property type="term" value="P:proteolysis"/>
    <property type="evidence" value="ECO:0007669"/>
    <property type="project" value="InterPro"/>
</dbReference>
<dbReference type="Proteomes" id="UP000033067">
    <property type="component" value="Chromosome"/>
</dbReference>
<evidence type="ECO:0000256" key="2">
    <source>
        <dbReference type="SAM" id="MobiDB-lite"/>
    </source>
</evidence>
<protein>
    <recommendedName>
        <fullName evidence="4">PDZ domain-containing protein</fullName>
    </recommendedName>
</protein>
<feature type="chain" id="PRO_5002416384" description="PDZ domain-containing protein" evidence="3">
    <location>
        <begin position="30"/>
        <end position="353"/>
    </location>
</feature>
<evidence type="ECO:0000313" key="6">
    <source>
        <dbReference type="Proteomes" id="UP000033067"/>
    </source>
</evidence>
<gene>
    <name evidence="5" type="ORF">WQ53_04560</name>
</gene>
<dbReference type="AlphaFoldDB" id="A0A0E3Z0N1"/>
<comment type="cofactor">
    <cofactor evidence="1">
        <name>Zn(2+)</name>
        <dbReference type="ChEBI" id="CHEBI:29105"/>
    </cofactor>
</comment>
<feature type="region of interest" description="Disordered" evidence="2">
    <location>
        <begin position="328"/>
        <end position="353"/>
    </location>
</feature>
<dbReference type="GO" id="GO:0004222">
    <property type="term" value="F:metalloendopeptidase activity"/>
    <property type="evidence" value="ECO:0007669"/>
    <property type="project" value="InterPro"/>
</dbReference>
<evidence type="ECO:0000259" key="4">
    <source>
        <dbReference type="PROSITE" id="PS50106"/>
    </source>
</evidence>
<evidence type="ECO:0000256" key="1">
    <source>
        <dbReference type="ARBA" id="ARBA00001947"/>
    </source>
</evidence>
<dbReference type="OrthoDB" id="5953789at2"/>
<dbReference type="EMBL" id="CP011144">
    <property type="protein sequence ID" value="AKC86154.1"/>
    <property type="molecule type" value="Genomic_DNA"/>
</dbReference>
<evidence type="ECO:0000256" key="3">
    <source>
        <dbReference type="SAM" id="SignalP"/>
    </source>
</evidence>
<sequence length="353" mass="36964">MKHPRFPLARRLAPLALSLACALALPAWAQDDTAARQKQLEAARADLQDAARRIAELSGESVLDGNRIQSIRVAGAEAGKPRLGVLLGVDGQAGVRIAGVTPGSGADKAGLKAGDRLLKVRGKAIAGGSGEQRVEDARKALAGLEKDKPVRIAYQREGRQHEVDVTPGATQALAFTRAFPGSGEDFAAVFDGAELARLKELGPQLRGEVIRLSRPGACQGDGCSVPLLAEALRWDGLNLLALEPQLGRYFGTDRGVLVLSQGALPGLQAGDVIQKIEGKAVATPREAMQAMTAKQPGEQARVTVVRDRSAREVPVTVPERMRSLDFIPVPPASPAPPAPPAPRPTPAVAATPA</sequence>
<dbReference type="InterPro" id="IPR001478">
    <property type="entry name" value="PDZ"/>
</dbReference>
<dbReference type="SMART" id="SM00228">
    <property type="entry name" value="PDZ"/>
    <property type="match status" value="2"/>
</dbReference>
<feature type="signal peptide" evidence="3">
    <location>
        <begin position="1"/>
        <end position="29"/>
    </location>
</feature>
<dbReference type="InterPro" id="IPR004387">
    <property type="entry name" value="Pept_M50_Zn"/>
</dbReference>
<dbReference type="PANTHER" id="PTHR42837:SF2">
    <property type="entry name" value="MEMBRANE METALLOPROTEASE ARASP2, CHLOROPLASTIC-RELATED"/>
    <property type="match status" value="1"/>
</dbReference>
<feature type="domain" description="PDZ" evidence="4">
    <location>
        <begin position="70"/>
        <end position="140"/>
    </location>
</feature>
<reference evidence="5 6" key="1">
    <citation type="journal article" date="2015" name="Genome Announc.">
        <title>Complete Genome Sequence of Pseudoxanthomonas suwonensis Strain J1, a Cellulose-Degrading Bacterium Isolated from Leaf- and Wood-Enriched Soil.</title>
        <authorList>
            <person name="Hou L."/>
            <person name="Jiang J."/>
            <person name="Xu Z."/>
            <person name="Zhou Y."/>
            <person name="Leung F.C."/>
        </authorList>
    </citation>
    <scope>NUCLEOTIDE SEQUENCE [LARGE SCALE GENOMIC DNA]</scope>
    <source>
        <strain evidence="5 6">J1</strain>
    </source>
</reference>
<keyword evidence="3" id="KW-0732">Signal</keyword>
<keyword evidence="6" id="KW-1185">Reference proteome</keyword>
<proteinExistence type="predicted"/>
<dbReference type="Gene3D" id="2.30.42.10">
    <property type="match status" value="2"/>
</dbReference>
<dbReference type="SUPFAM" id="SSF50156">
    <property type="entry name" value="PDZ domain-like"/>
    <property type="match status" value="2"/>
</dbReference>
<evidence type="ECO:0000313" key="5">
    <source>
        <dbReference type="EMBL" id="AKC86154.1"/>
    </source>
</evidence>
<organism evidence="5 6">
    <name type="scientific">Pseudoxanthomonas suwonensis</name>
    <dbReference type="NCBI Taxonomy" id="314722"/>
    <lineage>
        <taxon>Bacteria</taxon>
        <taxon>Pseudomonadati</taxon>
        <taxon>Pseudomonadota</taxon>
        <taxon>Gammaproteobacteria</taxon>
        <taxon>Lysobacterales</taxon>
        <taxon>Lysobacteraceae</taxon>
        <taxon>Pseudoxanthomonas</taxon>
    </lineage>
</organism>
<dbReference type="PATRIC" id="fig|314722.6.peg.958"/>
<dbReference type="PROSITE" id="PS50106">
    <property type="entry name" value="PDZ"/>
    <property type="match status" value="1"/>
</dbReference>
<dbReference type="RefSeq" id="WP_052630844.1">
    <property type="nucleotide sequence ID" value="NZ_CP011144.1"/>
</dbReference>
<feature type="compositionally biased region" description="Pro residues" evidence="2">
    <location>
        <begin position="328"/>
        <end position="345"/>
    </location>
</feature>
<dbReference type="Pfam" id="PF13180">
    <property type="entry name" value="PDZ_2"/>
    <property type="match status" value="2"/>
</dbReference>
<dbReference type="KEGG" id="psuw:WQ53_04560"/>
<dbReference type="PANTHER" id="PTHR42837">
    <property type="entry name" value="REGULATOR OF SIGMA-E PROTEASE RSEP"/>
    <property type="match status" value="1"/>
</dbReference>
<dbReference type="InterPro" id="IPR036034">
    <property type="entry name" value="PDZ_sf"/>
</dbReference>
<dbReference type="GO" id="GO:0016020">
    <property type="term" value="C:membrane"/>
    <property type="evidence" value="ECO:0007669"/>
    <property type="project" value="InterPro"/>
</dbReference>
<accession>A0A0E3Z0N1</accession>
<name>A0A0E3Z0N1_9GAMM</name>